<name>A0A7S8C9F8_9BACI</name>
<evidence type="ECO:0000313" key="1">
    <source>
        <dbReference type="EMBL" id="QPC45855.1"/>
    </source>
</evidence>
<evidence type="ECO:0000313" key="2">
    <source>
        <dbReference type="Proteomes" id="UP000593626"/>
    </source>
</evidence>
<dbReference type="AlphaFoldDB" id="A0A7S8C9F8"/>
<organism evidence="1 2">
    <name type="scientific">Mangrovibacillus cuniculi</name>
    <dbReference type="NCBI Taxonomy" id="2593652"/>
    <lineage>
        <taxon>Bacteria</taxon>
        <taxon>Bacillati</taxon>
        <taxon>Bacillota</taxon>
        <taxon>Bacilli</taxon>
        <taxon>Bacillales</taxon>
        <taxon>Bacillaceae</taxon>
        <taxon>Mangrovibacillus</taxon>
    </lineage>
</organism>
<dbReference type="Proteomes" id="UP000593626">
    <property type="component" value="Chromosome"/>
</dbReference>
<gene>
    <name evidence="1" type="ORF">G8O30_02225</name>
</gene>
<protein>
    <submittedName>
        <fullName evidence="1">Uncharacterized protein</fullName>
    </submittedName>
</protein>
<accession>A0A7S8C9F8</accession>
<sequence length="213" mass="24677">MDIQIGYLPKRTYSIQPSIGGNFPFALTSDPSYVLKVDRTYLPEINSDFFPLWMKNIKAYPLYICAEFPLDMLDEFENECKELVISNRCLKSKDYSLVVTEIKNELQFRELFPYYITIGFGIGLVLWSTNKDIISVVKREWKGGSNKGYRKGKHKPLIEDTLVVDLDEETSIFWIGYDGDNFVVISNRSSFSTYEQIVQTLPDFVVPNIVEFE</sequence>
<keyword evidence="2" id="KW-1185">Reference proteome</keyword>
<proteinExistence type="predicted"/>
<dbReference type="RefSeq" id="WP_239673373.1">
    <property type="nucleotide sequence ID" value="NZ_CP049742.1"/>
</dbReference>
<dbReference type="KEGG" id="mcui:G8O30_02225"/>
<dbReference type="EMBL" id="CP049742">
    <property type="protein sequence ID" value="QPC45855.1"/>
    <property type="molecule type" value="Genomic_DNA"/>
</dbReference>
<reference evidence="1 2" key="1">
    <citation type="submission" date="2019-07" db="EMBL/GenBank/DDBJ databases">
        <title>Genome sequence of 2 isolates from Red Sea Mangroves.</title>
        <authorList>
            <person name="Sefrji F."/>
            <person name="Michoud G."/>
            <person name="Merlino G."/>
            <person name="Daffonchio D."/>
        </authorList>
    </citation>
    <scope>NUCLEOTIDE SEQUENCE [LARGE SCALE GENOMIC DNA]</scope>
    <source>
        <strain evidence="1 2">R1DC41</strain>
    </source>
</reference>